<sequence length="176" mass="19831">MLKHKPQLLNFRNRLEAGENEEDAFVGVLGKDQPGRVRCYGASITRSSLKKDEEIRHIKVEYNTKVSSLEKKIDGVCGLLKVLVHQLNPGMSDEEVAALVQAAQVSPLDTSSSKARNAPRSSESTHIPHKDDVGKIIIFLLIKMLEYNQVLQFCLLLLNSNLEGSNMILNNYDWWK</sequence>
<evidence type="ECO:0000313" key="2">
    <source>
        <dbReference type="Proteomes" id="UP000289738"/>
    </source>
</evidence>
<reference evidence="1 2" key="1">
    <citation type="submission" date="2019-01" db="EMBL/GenBank/DDBJ databases">
        <title>Sequencing of cultivated peanut Arachis hypogaea provides insights into genome evolution and oil improvement.</title>
        <authorList>
            <person name="Chen X."/>
        </authorList>
    </citation>
    <scope>NUCLEOTIDE SEQUENCE [LARGE SCALE GENOMIC DNA]</scope>
    <source>
        <strain evidence="2">cv. Fuhuasheng</strain>
        <tissue evidence="1">Leaves</tissue>
    </source>
</reference>
<comment type="caution">
    <text evidence="1">The sequence shown here is derived from an EMBL/GenBank/DDBJ whole genome shotgun (WGS) entry which is preliminary data.</text>
</comment>
<dbReference type="Proteomes" id="UP000289738">
    <property type="component" value="Chromosome A07"/>
</dbReference>
<evidence type="ECO:0000313" key="1">
    <source>
        <dbReference type="EMBL" id="RYR48253.1"/>
    </source>
</evidence>
<protein>
    <submittedName>
        <fullName evidence="1">Uncharacterized protein</fullName>
    </submittedName>
</protein>
<dbReference type="AlphaFoldDB" id="A0A445CBM0"/>
<keyword evidence="2" id="KW-1185">Reference proteome</keyword>
<dbReference type="EMBL" id="SDMP01000007">
    <property type="protein sequence ID" value="RYR48253.1"/>
    <property type="molecule type" value="Genomic_DNA"/>
</dbReference>
<accession>A0A445CBM0</accession>
<proteinExistence type="predicted"/>
<gene>
    <name evidence="1" type="ORF">Ahy_A07g034261</name>
</gene>
<name>A0A445CBM0_ARAHY</name>
<organism evidence="1 2">
    <name type="scientific">Arachis hypogaea</name>
    <name type="common">Peanut</name>
    <dbReference type="NCBI Taxonomy" id="3818"/>
    <lineage>
        <taxon>Eukaryota</taxon>
        <taxon>Viridiplantae</taxon>
        <taxon>Streptophyta</taxon>
        <taxon>Embryophyta</taxon>
        <taxon>Tracheophyta</taxon>
        <taxon>Spermatophyta</taxon>
        <taxon>Magnoliopsida</taxon>
        <taxon>eudicotyledons</taxon>
        <taxon>Gunneridae</taxon>
        <taxon>Pentapetalae</taxon>
        <taxon>rosids</taxon>
        <taxon>fabids</taxon>
        <taxon>Fabales</taxon>
        <taxon>Fabaceae</taxon>
        <taxon>Papilionoideae</taxon>
        <taxon>50 kb inversion clade</taxon>
        <taxon>dalbergioids sensu lato</taxon>
        <taxon>Dalbergieae</taxon>
        <taxon>Pterocarpus clade</taxon>
        <taxon>Arachis</taxon>
    </lineage>
</organism>